<dbReference type="PANTHER" id="PTHR23513">
    <property type="entry name" value="INTEGRAL MEMBRANE EFFLUX PROTEIN-RELATED"/>
    <property type="match status" value="1"/>
</dbReference>
<feature type="transmembrane region" description="Helical" evidence="7">
    <location>
        <begin position="52"/>
        <end position="72"/>
    </location>
</feature>
<dbReference type="Proteomes" id="UP000008914">
    <property type="component" value="Chromosome"/>
</dbReference>
<feature type="transmembrane region" description="Helical" evidence="7">
    <location>
        <begin position="380"/>
        <end position="398"/>
    </location>
</feature>
<evidence type="ECO:0000256" key="3">
    <source>
        <dbReference type="ARBA" id="ARBA00022475"/>
    </source>
</evidence>
<evidence type="ECO:0000256" key="6">
    <source>
        <dbReference type="ARBA" id="ARBA00023136"/>
    </source>
</evidence>
<evidence type="ECO:0000256" key="7">
    <source>
        <dbReference type="SAM" id="Phobius"/>
    </source>
</evidence>
<evidence type="ECO:0000313" key="9">
    <source>
        <dbReference type="EMBL" id="ADU46585.1"/>
    </source>
</evidence>
<organism evidence="9 10">
    <name type="scientific">Intrasporangium calvum (strain ATCC 23552 / DSM 43043 / JCM 3097 / NBRC 12989 / NCIMB 10167 / NRRL B-3866 / 7 KIP)</name>
    <dbReference type="NCBI Taxonomy" id="710696"/>
    <lineage>
        <taxon>Bacteria</taxon>
        <taxon>Bacillati</taxon>
        <taxon>Actinomycetota</taxon>
        <taxon>Actinomycetes</taxon>
        <taxon>Micrococcales</taxon>
        <taxon>Intrasporangiaceae</taxon>
        <taxon>Intrasporangium</taxon>
    </lineage>
</organism>
<feature type="transmembrane region" description="Helical" evidence="7">
    <location>
        <begin position="356"/>
        <end position="374"/>
    </location>
</feature>
<dbReference type="EMBL" id="CP002343">
    <property type="protein sequence ID" value="ADU46585.1"/>
    <property type="molecule type" value="Genomic_DNA"/>
</dbReference>
<evidence type="ECO:0000256" key="5">
    <source>
        <dbReference type="ARBA" id="ARBA00022989"/>
    </source>
</evidence>
<dbReference type="Pfam" id="PF05977">
    <property type="entry name" value="MFS_3"/>
    <property type="match status" value="1"/>
</dbReference>
<feature type="transmembrane region" description="Helical" evidence="7">
    <location>
        <begin position="262"/>
        <end position="280"/>
    </location>
</feature>
<evidence type="ECO:0000259" key="8">
    <source>
        <dbReference type="PROSITE" id="PS50850"/>
    </source>
</evidence>
<dbReference type="eggNOG" id="COG2814">
    <property type="taxonomic scope" value="Bacteria"/>
</dbReference>
<accession>E6SEI4</accession>
<dbReference type="PROSITE" id="PS50850">
    <property type="entry name" value="MFS"/>
    <property type="match status" value="1"/>
</dbReference>
<protein>
    <submittedName>
        <fullName evidence="9">Major facilitator superfamily MFS_1</fullName>
    </submittedName>
</protein>
<name>E6SEI4_INTC7</name>
<keyword evidence="4 7" id="KW-0812">Transmembrane</keyword>
<dbReference type="STRING" id="710696.Intca_0023"/>
<evidence type="ECO:0000313" key="10">
    <source>
        <dbReference type="Proteomes" id="UP000008914"/>
    </source>
</evidence>
<dbReference type="InterPro" id="IPR020846">
    <property type="entry name" value="MFS_dom"/>
</dbReference>
<feature type="transmembrane region" description="Helical" evidence="7">
    <location>
        <begin position="292"/>
        <end position="310"/>
    </location>
</feature>
<feature type="transmembrane region" description="Helical" evidence="7">
    <location>
        <begin position="164"/>
        <end position="197"/>
    </location>
</feature>
<sequence length="404" mass="41452">MEREEAVEVPAGRGLGRLLASTSVSIAGQGMVLAAVPLLAARLTDDPFQVSLTVAATYAAWLVVGLPAGALVDRWPRRRTMVVADLVRALIIGGLGLAVVAGVAQIWLLILSVFLLGVASCFFDPAAQAAIPAVVGRDSKVLATANARIWSLDLMGRSLIGPPAGAALFVVAAGLPFVANAATFILSAMFLAGLGSLQPATARDGRPRLLASVKEGIHYLARHRELRTLTIGMASFNFVYNTANATFVLFAMDQLGVSEQGFGLLLASAAVGGLVAGYVVPKFKSKVSATNLYGVGLAVQGLGWLAVLAAPNPWVAAIAVAAVGGTSMAVTVLGAVARQRLTPDLMLGRVSATTRVAGIGSGALGALTGGLVASQLYIDAALWAAFITACLISVTLWMSKSAEH</sequence>
<gene>
    <name evidence="9" type="ordered locus">Intca_0023</name>
</gene>
<dbReference type="KEGG" id="ica:Intca_0023"/>
<keyword evidence="6 7" id="KW-0472">Membrane</keyword>
<keyword evidence="5 7" id="KW-1133">Transmembrane helix</keyword>
<proteinExistence type="predicted"/>
<keyword evidence="3" id="KW-1003">Cell membrane</keyword>
<comment type="subcellular location">
    <subcellularLocation>
        <location evidence="1">Cell membrane</location>
        <topology evidence="1">Multi-pass membrane protein</topology>
    </subcellularLocation>
</comment>
<dbReference type="Gene3D" id="1.20.1250.20">
    <property type="entry name" value="MFS general substrate transporter like domains"/>
    <property type="match status" value="1"/>
</dbReference>
<keyword evidence="2" id="KW-0813">Transport</keyword>
<feature type="transmembrane region" description="Helical" evidence="7">
    <location>
        <begin position="316"/>
        <end position="336"/>
    </location>
</feature>
<feature type="transmembrane region" description="Helical" evidence="7">
    <location>
        <begin position="18"/>
        <end position="40"/>
    </location>
</feature>
<dbReference type="GO" id="GO:0022857">
    <property type="term" value="F:transmembrane transporter activity"/>
    <property type="evidence" value="ECO:0007669"/>
    <property type="project" value="InterPro"/>
</dbReference>
<dbReference type="HOGENOM" id="CLU_034180_13_0_11"/>
<dbReference type="SUPFAM" id="SSF103473">
    <property type="entry name" value="MFS general substrate transporter"/>
    <property type="match status" value="1"/>
</dbReference>
<dbReference type="GO" id="GO:0005886">
    <property type="term" value="C:plasma membrane"/>
    <property type="evidence" value="ECO:0007669"/>
    <property type="project" value="UniProtKB-SubCell"/>
</dbReference>
<evidence type="ECO:0000256" key="1">
    <source>
        <dbReference type="ARBA" id="ARBA00004651"/>
    </source>
</evidence>
<reference evidence="9 10" key="1">
    <citation type="journal article" date="2010" name="Stand. Genomic Sci.">
        <title>Complete genome sequence of Intrasporangium calvum type strain (7 KIP).</title>
        <authorList>
            <person name="Del Rio T.G."/>
            <person name="Chertkov O."/>
            <person name="Yasawong M."/>
            <person name="Lucas S."/>
            <person name="Deshpande S."/>
            <person name="Cheng J.F."/>
            <person name="Detter C."/>
            <person name="Tapia R."/>
            <person name="Han C."/>
            <person name="Goodwin L."/>
            <person name="Pitluck S."/>
            <person name="Liolios K."/>
            <person name="Ivanova N."/>
            <person name="Mavromatis K."/>
            <person name="Pati A."/>
            <person name="Chen A."/>
            <person name="Palaniappan K."/>
            <person name="Land M."/>
            <person name="Hauser L."/>
            <person name="Chang Y.J."/>
            <person name="Jeffries C.D."/>
            <person name="Rohde M."/>
            <person name="Pukall R."/>
            <person name="Sikorski J."/>
            <person name="Goker M."/>
            <person name="Woyke T."/>
            <person name="Bristow J."/>
            <person name="Eisen J.A."/>
            <person name="Markowitz V."/>
            <person name="Hugenholtz P."/>
            <person name="Kyrpides N.C."/>
            <person name="Klenk H.P."/>
            <person name="Lapidus A."/>
        </authorList>
    </citation>
    <scope>NUCLEOTIDE SEQUENCE [LARGE SCALE GENOMIC DNA]</scope>
    <source>
        <strain evidence="10">ATCC 23552 / DSM 43043 / JCM 3097 / NBRC 12989 / 7 KIP</strain>
    </source>
</reference>
<evidence type="ECO:0000256" key="2">
    <source>
        <dbReference type="ARBA" id="ARBA00022448"/>
    </source>
</evidence>
<feature type="domain" description="Major facilitator superfamily (MFS) profile" evidence="8">
    <location>
        <begin position="9"/>
        <end position="402"/>
    </location>
</feature>
<dbReference type="InterPro" id="IPR036259">
    <property type="entry name" value="MFS_trans_sf"/>
</dbReference>
<evidence type="ECO:0000256" key="4">
    <source>
        <dbReference type="ARBA" id="ARBA00022692"/>
    </source>
</evidence>
<dbReference type="InterPro" id="IPR010290">
    <property type="entry name" value="TM_effector"/>
</dbReference>
<dbReference type="CDD" id="cd06173">
    <property type="entry name" value="MFS_MefA_like"/>
    <property type="match status" value="1"/>
</dbReference>
<keyword evidence="10" id="KW-1185">Reference proteome</keyword>
<dbReference type="AlphaFoldDB" id="E6SEI4"/>
<feature type="transmembrane region" description="Helical" evidence="7">
    <location>
        <begin position="229"/>
        <end position="250"/>
    </location>
</feature>
<dbReference type="PANTHER" id="PTHR23513:SF6">
    <property type="entry name" value="MAJOR FACILITATOR SUPERFAMILY ASSOCIATED DOMAIN-CONTAINING PROTEIN"/>
    <property type="match status" value="1"/>
</dbReference>
<dbReference type="RefSeq" id="WP_013490907.1">
    <property type="nucleotide sequence ID" value="NC_014830.1"/>
</dbReference>
<feature type="transmembrane region" description="Helical" evidence="7">
    <location>
        <begin position="92"/>
        <end position="116"/>
    </location>
</feature>